<dbReference type="Pfam" id="PF02482">
    <property type="entry name" value="Ribosomal_S30AE"/>
    <property type="match status" value="1"/>
</dbReference>
<feature type="non-terminal residue" evidence="1">
    <location>
        <position position="1"/>
    </location>
</feature>
<evidence type="ECO:0008006" key="2">
    <source>
        <dbReference type="Google" id="ProtNLM"/>
    </source>
</evidence>
<dbReference type="EMBL" id="UINC01000513">
    <property type="protein sequence ID" value="SUZ56623.1"/>
    <property type="molecule type" value="Genomic_DNA"/>
</dbReference>
<dbReference type="CDD" id="cd00552">
    <property type="entry name" value="RaiA"/>
    <property type="match status" value="1"/>
</dbReference>
<gene>
    <name evidence="1" type="ORF">METZ01_LOCUS9477</name>
</gene>
<proteinExistence type="predicted"/>
<dbReference type="SUPFAM" id="SSF69754">
    <property type="entry name" value="Ribosome binding protein Y (YfiA homologue)"/>
    <property type="match status" value="1"/>
</dbReference>
<name>A0A381NT22_9ZZZZ</name>
<sequence length="85" mass="9832">VTDEQKSYLEKRLNKVDRLIKRPIYCRVTLDKGKNDFVTEINLSVPGDTIFVKALSNDQTKSIDDAVDKLVTRVVKFKETRFSKI</sequence>
<evidence type="ECO:0000313" key="1">
    <source>
        <dbReference type="EMBL" id="SUZ56623.1"/>
    </source>
</evidence>
<dbReference type="Gene3D" id="3.30.160.100">
    <property type="entry name" value="Ribosome hibernation promotion factor-like"/>
    <property type="match status" value="1"/>
</dbReference>
<dbReference type="AlphaFoldDB" id="A0A381NT22"/>
<dbReference type="InterPro" id="IPR003489">
    <property type="entry name" value="RHF/RaiA"/>
</dbReference>
<reference evidence="1" key="1">
    <citation type="submission" date="2018-05" db="EMBL/GenBank/DDBJ databases">
        <authorList>
            <person name="Lanie J.A."/>
            <person name="Ng W.-L."/>
            <person name="Kazmierczak K.M."/>
            <person name="Andrzejewski T.M."/>
            <person name="Davidsen T.M."/>
            <person name="Wayne K.J."/>
            <person name="Tettelin H."/>
            <person name="Glass J.I."/>
            <person name="Rusch D."/>
            <person name="Podicherti R."/>
            <person name="Tsui H.-C.T."/>
            <person name="Winkler M.E."/>
        </authorList>
    </citation>
    <scope>NUCLEOTIDE SEQUENCE</scope>
</reference>
<organism evidence="1">
    <name type="scientific">marine metagenome</name>
    <dbReference type="NCBI Taxonomy" id="408172"/>
    <lineage>
        <taxon>unclassified sequences</taxon>
        <taxon>metagenomes</taxon>
        <taxon>ecological metagenomes</taxon>
    </lineage>
</organism>
<accession>A0A381NT22</accession>
<protein>
    <recommendedName>
        <fullName evidence="2">Ribosome-associated translation inhibitor RaiA</fullName>
    </recommendedName>
</protein>
<dbReference type="InterPro" id="IPR036567">
    <property type="entry name" value="RHF-like"/>
</dbReference>